<evidence type="ECO:0000313" key="1">
    <source>
        <dbReference type="EMBL" id="OPC77034.1"/>
    </source>
</evidence>
<protein>
    <submittedName>
        <fullName evidence="1">Uncharacterized protein</fullName>
    </submittedName>
</protein>
<dbReference type="STRING" id="159449.B4N89_41400"/>
<dbReference type="EMBL" id="MWQN01000004">
    <property type="protein sequence ID" value="OPC77034.1"/>
    <property type="molecule type" value="Genomic_DNA"/>
</dbReference>
<sequence>MFVAVPATDGFELANRRGASAAASVGRARAASMLAAGVFRSVSQPWFEQGVGRGPAMGPIAGCAPLGVAW</sequence>
<dbReference type="Proteomes" id="UP000190037">
    <property type="component" value="Unassembled WGS sequence"/>
</dbReference>
<evidence type="ECO:0000313" key="2">
    <source>
        <dbReference type="Proteomes" id="UP000190037"/>
    </source>
</evidence>
<gene>
    <name evidence="1" type="ORF">B4N89_41400</name>
</gene>
<reference evidence="1 2" key="1">
    <citation type="submission" date="2017-03" db="EMBL/GenBank/DDBJ databases">
        <title>Draft genome sequence of Streptomyces scabrisporus NF3, endophyte isolated from Amphipterygium adstringens.</title>
        <authorList>
            <person name="Vazquez M."/>
            <person name="Ceapa C.D."/>
            <person name="Rodriguez Luna D."/>
            <person name="Sanchez Esquivel S."/>
        </authorList>
    </citation>
    <scope>NUCLEOTIDE SEQUENCE [LARGE SCALE GENOMIC DNA]</scope>
    <source>
        <strain evidence="1 2">NF3</strain>
    </source>
</reference>
<keyword evidence="2" id="KW-1185">Reference proteome</keyword>
<comment type="caution">
    <text evidence="1">The sequence shown here is derived from an EMBL/GenBank/DDBJ whole genome shotgun (WGS) entry which is preliminary data.</text>
</comment>
<accession>A0A1T3NJT2</accession>
<dbReference type="AlphaFoldDB" id="A0A1T3NJT2"/>
<name>A0A1T3NJT2_9ACTN</name>
<proteinExistence type="predicted"/>
<organism evidence="1 2">
    <name type="scientific">Embleya scabrispora</name>
    <dbReference type="NCBI Taxonomy" id="159449"/>
    <lineage>
        <taxon>Bacteria</taxon>
        <taxon>Bacillati</taxon>
        <taxon>Actinomycetota</taxon>
        <taxon>Actinomycetes</taxon>
        <taxon>Kitasatosporales</taxon>
        <taxon>Streptomycetaceae</taxon>
        <taxon>Embleya</taxon>
    </lineage>
</organism>